<sequence length="213" mass="24206">MIKSKMPNNSTLKPIYQKIAIDIANRIVSGDLSIGDKLHGRSSLASQYNVSPETVRRSVSLLSQMDIVKVTKGSGIVINSVDNCLQFIDKFKDIDSISSIKKNIVDLLEKKKELDKNIEHSIDELVDYSSRFKNSNPFIPFEFQIHSEMSIINKTISQAEFWQNTGATIIGIRRDDKLILSPGPTTIFKDNDIFIVICSENNYYRIKDFLNEK</sequence>
<dbReference type="CDD" id="cd07377">
    <property type="entry name" value="WHTH_GntR"/>
    <property type="match status" value="1"/>
</dbReference>
<evidence type="ECO:0000256" key="4">
    <source>
        <dbReference type="SAM" id="Coils"/>
    </source>
</evidence>
<dbReference type="Gene3D" id="1.10.10.10">
    <property type="entry name" value="Winged helix-like DNA-binding domain superfamily/Winged helix DNA-binding domain"/>
    <property type="match status" value="1"/>
</dbReference>
<reference evidence="7 8" key="1">
    <citation type="submission" date="2018-11" db="EMBL/GenBank/DDBJ databases">
        <title>Genome sequencing and assembly of Clostridium tagluense strain A121.</title>
        <authorList>
            <person name="Murakami T."/>
            <person name="Segawa T."/>
            <person name="Shcherbakova V.A."/>
            <person name="Mori H."/>
            <person name="Yoshimura Y."/>
        </authorList>
    </citation>
    <scope>NUCLEOTIDE SEQUENCE [LARGE SCALE GENOMIC DNA]</scope>
    <source>
        <strain evidence="7 8">A121</strain>
    </source>
</reference>
<dbReference type="PROSITE" id="PS51202">
    <property type="entry name" value="RCK_C"/>
    <property type="match status" value="1"/>
</dbReference>
<feature type="domain" description="HTH gntR-type" evidence="5">
    <location>
        <begin position="13"/>
        <end position="81"/>
    </location>
</feature>
<dbReference type="PANTHER" id="PTHR38445:SF9">
    <property type="entry name" value="HTH-TYPE TRANSCRIPTIONAL REPRESSOR YTRA"/>
    <property type="match status" value="1"/>
</dbReference>
<keyword evidence="4" id="KW-0175">Coiled coil</keyword>
<evidence type="ECO:0000256" key="1">
    <source>
        <dbReference type="ARBA" id="ARBA00023015"/>
    </source>
</evidence>
<name>A0A401USJ5_9CLOT</name>
<dbReference type="GO" id="GO:0003700">
    <property type="term" value="F:DNA-binding transcription factor activity"/>
    <property type="evidence" value="ECO:0007669"/>
    <property type="project" value="InterPro"/>
</dbReference>
<dbReference type="GO" id="GO:0003677">
    <property type="term" value="F:DNA binding"/>
    <property type="evidence" value="ECO:0007669"/>
    <property type="project" value="UniProtKB-KW"/>
</dbReference>
<feature type="domain" description="RCK C-terminal" evidence="6">
    <location>
        <begin position="127"/>
        <end position="212"/>
    </location>
</feature>
<keyword evidence="1" id="KW-0805">Transcription regulation</keyword>
<evidence type="ECO:0000256" key="2">
    <source>
        <dbReference type="ARBA" id="ARBA00023125"/>
    </source>
</evidence>
<dbReference type="Proteomes" id="UP000287872">
    <property type="component" value="Unassembled WGS sequence"/>
</dbReference>
<dbReference type="InterPro" id="IPR006037">
    <property type="entry name" value="RCK_C"/>
</dbReference>
<dbReference type="EMBL" id="BHYK01000033">
    <property type="protein sequence ID" value="GCD12438.1"/>
    <property type="molecule type" value="Genomic_DNA"/>
</dbReference>
<dbReference type="Gene3D" id="3.30.70.1450">
    <property type="entry name" value="Regulator of K+ conductance, C-terminal domain"/>
    <property type="match status" value="1"/>
</dbReference>
<keyword evidence="2" id="KW-0238">DNA-binding</keyword>
<proteinExistence type="predicted"/>
<dbReference type="InterPro" id="IPR036388">
    <property type="entry name" value="WH-like_DNA-bd_sf"/>
</dbReference>
<dbReference type="PROSITE" id="PS50949">
    <property type="entry name" value="HTH_GNTR"/>
    <property type="match status" value="1"/>
</dbReference>
<keyword evidence="3" id="KW-0804">Transcription</keyword>
<gene>
    <name evidence="7" type="ORF">Ctaglu_40610</name>
</gene>
<dbReference type="SUPFAM" id="SSF46785">
    <property type="entry name" value="Winged helix' DNA-binding domain"/>
    <property type="match status" value="1"/>
</dbReference>
<protein>
    <submittedName>
        <fullName evidence="7">GntR family transcriptional regulator</fullName>
    </submittedName>
</protein>
<accession>A0A401USJ5</accession>
<dbReference type="InterPro" id="IPR000524">
    <property type="entry name" value="Tscrpt_reg_HTH_GntR"/>
</dbReference>
<organism evidence="7 8">
    <name type="scientific">Clostridium tagluense</name>
    <dbReference type="NCBI Taxonomy" id="360422"/>
    <lineage>
        <taxon>Bacteria</taxon>
        <taxon>Bacillati</taxon>
        <taxon>Bacillota</taxon>
        <taxon>Clostridia</taxon>
        <taxon>Eubacteriales</taxon>
        <taxon>Clostridiaceae</taxon>
        <taxon>Clostridium</taxon>
    </lineage>
</organism>
<dbReference type="Pfam" id="PF00392">
    <property type="entry name" value="GntR"/>
    <property type="match status" value="1"/>
</dbReference>
<evidence type="ECO:0000313" key="7">
    <source>
        <dbReference type="EMBL" id="GCD12438.1"/>
    </source>
</evidence>
<dbReference type="InterPro" id="IPR036721">
    <property type="entry name" value="RCK_C_sf"/>
</dbReference>
<dbReference type="SMART" id="SM00345">
    <property type="entry name" value="HTH_GNTR"/>
    <property type="match status" value="1"/>
</dbReference>
<dbReference type="GO" id="GO:0008324">
    <property type="term" value="F:monoatomic cation transmembrane transporter activity"/>
    <property type="evidence" value="ECO:0007669"/>
    <property type="project" value="InterPro"/>
</dbReference>
<dbReference type="InterPro" id="IPR036390">
    <property type="entry name" value="WH_DNA-bd_sf"/>
</dbReference>
<evidence type="ECO:0000259" key="6">
    <source>
        <dbReference type="PROSITE" id="PS51202"/>
    </source>
</evidence>
<dbReference type="GO" id="GO:0006813">
    <property type="term" value="P:potassium ion transport"/>
    <property type="evidence" value="ECO:0007669"/>
    <property type="project" value="InterPro"/>
</dbReference>
<dbReference type="PANTHER" id="PTHR38445">
    <property type="entry name" value="HTH-TYPE TRANSCRIPTIONAL REPRESSOR YTRA"/>
    <property type="match status" value="1"/>
</dbReference>
<comment type="caution">
    <text evidence="7">The sequence shown here is derived from an EMBL/GenBank/DDBJ whole genome shotgun (WGS) entry which is preliminary data.</text>
</comment>
<keyword evidence="8" id="KW-1185">Reference proteome</keyword>
<evidence type="ECO:0000313" key="8">
    <source>
        <dbReference type="Proteomes" id="UP000287872"/>
    </source>
</evidence>
<evidence type="ECO:0000256" key="3">
    <source>
        <dbReference type="ARBA" id="ARBA00023163"/>
    </source>
</evidence>
<evidence type="ECO:0000259" key="5">
    <source>
        <dbReference type="PROSITE" id="PS50949"/>
    </source>
</evidence>
<dbReference type="AlphaFoldDB" id="A0A401USJ5"/>
<dbReference type="Pfam" id="PF02080">
    <property type="entry name" value="TrkA_C"/>
    <property type="match status" value="1"/>
</dbReference>
<feature type="coiled-coil region" evidence="4">
    <location>
        <begin position="97"/>
        <end position="124"/>
    </location>
</feature>
<dbReference type="SUPFAM" id="SSF116726">
    <property type="entry name" value="TrkA C-terminal domain-like"/>
    <property type="match status" value="1"/>
</dbReference>